<dbReference type="EMBL" id="VNIM01000082">
    <property type="protein sequence ID" value="TVV71646.1"/>
    <property type="molecule type" value="Genomic_DNA"/>
</dbReference>
<evidence type="ECO:0000313" key="2">
    <source>
        <dbReference type="Proteomes" id="UP000318681"/>
    </source>
</evidence>
<reference evidence="1 2" key="1">
    <citation type="submission" date="2019-07" db="EMBL/GenBank/DDBJ databases">
        <title>Sphingomonas solaris sp. nov., isolated from a solar panel from Boston, Massachusetts.</title>
        <authorList>
            <person name="Tanner K."/>
            <person name="Pascual J."/>
            <person name="Mancuso C."/>
            <person name="Pereto J."/>
            <person name="Khalil A."/>
            <person name="Vilanova C."/>
        </authorList>
    </citation>
    <scope>NUCLEOTIDE SEQUENCE [LARGE SCALE GENOMIC DNA]</scope>
    <source>
        <strain evidence="1 2">R4DWN</strain>
    </source>
</reference>
<gene>
    <name evidence="1" type="ORF">FOY91_16345</name>
</gene>
<dbReference type="OrthoDB" id="7432856at2"/>
<proteinExistence type="predicted"/>
<accession>A0A558QWV9</accession>
<organism evidence="1 2">
    <name type="scientific">Alterirhizorhabdus solaris</name>
    <dbReference type="NCBI Taxonomy" id="2529389"/>
    <lineage>
        <taxon>Bacteria</taxon>
        <taxon>Pseudomonadati</taxon>
        <taxon>Pseudomonadota</taxon>
        <taxon>Alphaproteobacteria</taxon>
        <taxon>Sphingomonadales</taxon>
        <taxon>Rhizorhabdaceae</taxon>
        <taxon>Alterirhizorhabdus</taxon>
    </lineage>
</organism>
<sequence>MLYQLIEPTYRPVSKSGVVRQRSLAGALHGQFYPQLSGPNSRCETTFLIRAALPESIRGLTVTSKLMLNPQMPEGTRHEFTGMLHAVSSALVLKLHDGREWLIIAPAGIDRFIDRQVKVSGVRGEGRVLHINNFCAVET</sequence>
<name>A0A558QWV9_9SPHN</name>
<evidence type="ECO:0000313" key="1">
    <source>
        <dbReference type="EMBL" id="TVV71646.1"/>
    </source>
</evidence>
<dbReference type="Proteomes" id="UP000318681">
    <property type="component" value="Unassembled WGS sequence"/>
</dbReference>
<comment type="caution">
    <text evidence="1">The sequence shown here is derived from an EMBL/GenBank/DDBJ whole genome shotgun (WGS) entry which is preliminary data.</text>
</comment>
<dbReference type="AlphaFoldDB" id="A0A558QWV9"/>
<dbReference type="RefSeq" id="WP_145154299.1">
    <property type="nucleotide sequence ID" value="NZ_VNIM01000082.1"/>
</dbReference>
<keyword evidence="2" id="KW-1185">Reference proteome</keyword>
<protein>
    <submittedName>
        <fullName evidence="1">Uncharacterized protein</fullName>
    </submittedName>
</protein>